<dbReference type="RefSeq" id="WP_240098836.1">
    <property type="nucleotide sequence ID" value="NZ_JAJSON010000022.1"/>
</dbReference>
<dbReference type="Gene3D" id="2.40.160.20">
    <property type="match status" value="1"/>
</dbReference>
<dbReference type="InterPro" id="IPR011250">
    <property type="entry name" value="OMP/PagP_B-barrel"/>
</dbReference>
<proteinExistence type="predicted"/>
<evidence type="ECO:0000313" key="3">
    <source>
        <dbReference type="EMBL" id="MCG9972030.1"/>
    </source>
</evidence>
<dbReference type="Proteomes" id="UP001139344">
    <property type="component" value="Unassembled WGS sequence"/>
</dbReference>
<protein>
    <submittedName>
        <fullName evidence="3">PorT family protein</fullName>
    </submittedName>
</protein>
<dbReference type="AlphaFoldDB" id="A0A9X2A6D8"/>
<dbReference type="SUPFAM" id="SSF56925">
    <property type="entry name" value="OMPA-like"/>
    <property type="match status" value="1"/>
</dbReference>
<evidence type="ECO:0000259" key="2">
    <source>
        <dbReference type="Pfam" id="PF13568"/>
    </source>
</evidence>
<evidence type="ECO:0000256" key="1">
    <source>
        <dbReference type="SAM" id="SignalP"/>
    </source>
</evidence>
<organism evidence="3 4">
    <name type="scientific">Christiangramia crocea</name>
    <dbReference type="NCBI Taxonomy" id="2904124"/>
    <lineage>
        <taxon>Bacteria</taxon>
        <taxon>Pseudomonadati</taxon>
        <taxon>Bacteroidota</taxon>
        <taxon>Flavobacteriia</taxon>
        <taxon>Flavobacteriales</taxon>
        <taxon>Flavobacteriaceae</taxon>
        <taxon>Christiangramia</taxon>
    </lineage>
</organism>
<dbReference type="EMBL" id="JAJSON010000022">
    <property type="protein sequence ID" value="MCG9972030.1"/>
    <property type="molecule type" value="Genomic_DNA"/>
</dbReference>
<evidence type="ECO:0000313" key="4">
    <source>
        <dbReference type="Proteomes" id="UP001139344"/>
    </source>
</evidence>
<keyword evidence="4" id="KW-1185">Reference proteome</keyword>
<dbReference type="Pfam" id="PF13568">
    <property type="entry name" value="OMP_b-brl_2"/>
    <property type="match status" value="1"/>
</dbReference>
<gene>
    <name evidence="3" type="ORF">LU635_10320</name>
</gene>
<feature type="chain" id="PRO_5040988105" evidence="1">
    <location>
        <begin position="21"/>
        <end position="203"/>
    </location>
</feature>
<comment type="caution">
    <text evidence="3">The sequence shown here is derived from an EMBL/GenBank/DDBJ whole genome shotgun (WGS) entry which is preliminary data.</text>
</comment>
<name>A0A9X2A6D8_9FLAO</name>
<keyword evidence="1" id="KW-0732">Signal</keyword>
<sequence>MKKLILALAIIFCAIYSVNSQESHFGVKAGVNFATIGGDDTEDADGRTSFHVGVLAEFMLTDQFGIQPEVLYSSQGAKGEDLESGFTAKGELKLDYINVPILAKYMFSPGFSAHLGPQIGFLTNAEFEYEESFGGETISGTEDVKEFMNDIDFGVAGGLGYKLDMGLFFNARYVLGISDINDDDDSDYSQQNNVFQFSVGYMF</sequence>
<feature type="domain" description="Outer membrane protein beta-barrel" evidence="2">
    <location>
        <begin position="20"/>
        <end position="180"/>
    </location>
</feature>
<dbReference type="InterPro" id="IPR025665">
    <property type="entry name" value="Beta-barrel_OMP_2"/>
</dbReference>
<accession>A0A9X2A6D8</accession>
<reference evidence="3" key="1">
    <citation type="submission" date="2021-12" db="EMBL/GenBank/DDBJ databases">
        <title>Description of Gramella crocea sp. nov., a new bacterium isolated from activated sludge.</title>
        <authorList>
            <person name="Zhang X."/>
        </authorList>
    </citation>
    <scope>NUCLEOTIDE SEQUENCE</scope>
    <source>
        <strain evidence="3">YB25</strain>
    </source>
</reference>
<feature type="signal peptide" evidence="1">
    <location>
        <begin position="1"/>
        <end position="20"/>
    </location>
</feature>